<reference evidence="1 2" key="1">
    <citation type="submission" date="2018-12" db="EMBL/GenBank/DDBJ databases">
        <authorList>
            <person name="Tiukova I."/>
            <person name="Dainat J."/>
        </authorList>
    </citation>
    <scope>NUCLEOTIDE SEQUENCE [LARGE SCALE GENOMIC DNA]</scope>
</reference>
<proteinExistence type="predicted"/>
<dbReference type="Proteomes" id="UP000290900">
    <property type="component" value="Unassembled WGS sequence"/>
</dbReference>
<accession>A0A448YRJ7</accession>
<dbReference type="OrthoDB" id="3992305at2759"/>
<organism evidence="1 2">
    <name type="scientific">Brettanomyces naardenensis</name>
    <name type="common">Yeast</name>
    <dbReference type="NCBI Taxonomy" id="13370"/>
    <lineage>
        <taxon>Eukaryota</taxon>
        <taxon>Fungi</taxon>
        <taxon>Dikarya</taxon>
        <taxon>Ascomycota</taxon>
        <taxon>Saccharomycotina</taxon>
        <taxon>Pichiomycetes</taxon>
        <taxon>Pichiales</taxon>
        <taxon>Pichiaceae</taxon>
        <taxon>Brettanomyces</taxon>
    </lineage>
</organism>
<name>A0A448YRJ7_BRENA</name>
<dbReference type="InParanoid" id="A0A448YRJ7"/>
<evidence type="ECO:0000313" key="1">
    <source>
        <dbReference type="EMBL" id="VEU23534.1"/>
    </source>
</evidence>
<dbReference type="EMBL" id="CAACVR010000045">
    <property type="protein sequence ID" value="VEU23534.1"/>
    <property type="molecule type" value="Genomic_DNA"/>
</dbReference>
<evidence type="ECO:0000313" key="2">
    <source>
        <dbReference type="Proteomes" id="UP000290900"/>
    </source>
</evidence>
<keyword evidence="2" id="KW-1185">Reference proteome</keyword>
<dbReference type="AlphaFoldDB" id="A0A448YRJ7"/>
<protein>
    <submittedName>
        <fullName evidence="1">DEKNAAC104678</fullName>
    </submittedName>
</protein>
<sequence>MESLIKSRQNRPFAEDYLEREIAAFYKAFNDGGSDPDIECLRLFLMIDLIKHRSPMQPRRQVAEVGELMKKQETIKLFQSQRNFVGSFSRRFLQFSDYEMPQSGRSDRNTLARFIGERKNLYIKVLCTELDRLSPSVIDYFNLMETLPDAAGSWKLYKGYSLGKVHEKEDSFFTPILTGFFAERIFNSDVFLDHEFTRLSIFKKAFILSSEFRQYTAAEDSDRKKSNKHYNRFVYLLDTITDKSELEKVTNMIVKQFFRNSNHLTLRSSLKLMKMMNRVSSPNGISNDSCKAISEYLLLNGANKAFFEGQDPEESVDKLIKCLGLCDKVKVWYFLPVLLNYSRRFHKFEKDIVHDNVARYIFDVYNKLLLESAHDHPSNQKSRHRDYVSGVFLSNKFIMRQTGVELFRSDRALVEYILDRRINWVSRLDPRDCDTFFAPKIGIESIVIEFLVGTYLKSSIPRVSVEDSKLGMDERSFFEIQDLLDAATVRKVYENGVRSDEERTHKDMQDTKLSNLIDAMLDSKDTPANESLDMQTGQEFEDVYSNLLDNATDLELEGAPNRISSVSENDTKTEDFFEQRIKPNTNAGYRALTVDEKLKEMRLYSTLRLKSLMVEEFVSQRPEYVDQLVRKYYEDYNGDIPLTLIHSMMLGILKCKNLELDEKIEKFKNLEKLGALIFDSNKKFHFRIYVRFKDVHIALINAIIDDSLKTNSGSLDILSWGFKKFINTPNVDKYSPWMKEWMKRLNIMREQGSGFWNAEETRSHSWGT</sequence>
<gene>
    <name evidence="1" type="ORF">BRENAR_LOCUS4264</name>
</gene>